<evidence type="ECO:0000256" key="3">
    <source>
        <dbReference type="ARBA" id="ARBA00023242"/>
    </source>
</evidence>
<keyword evidence="8" id="KW-1185">Reference proteome</keyword>
<organism evidence="7 8">
    <name type="scientific">Diploscapter pachys</name>
    <dbReference type="NCBI Taxonomy" id="2018661"/>
    <lineage>
        <taxon>Eukaryota</taxon>
        <taxon>Metazoa</taxon>
        <taxon>Ecdysozoa</taxon>
        <taxon>Nematoda</taxon>
        <taxon>Chromadorea</taxon>
        <taxon>Rhabditida</taxon>
        <taxon>Rhabditina</taxon>
        <taxon>Rhabditomorpha</taxon>
        <taxon>Rhabditoidea</taxon>
        <taxon>Rhabditidae</taxon>
        <taxon>Diploscapter</taxon>
    </lineage>
</organism>
<feature type="region of interest" description="Disordered" evidence="5">
    <location>
        <begin position="1"/>
        <end position="20"/>
    </location>
</feature>
<evidence type="ECO:0000256" key="4">
    <source>
        <dbReference type="PROSITE-ProRule" id="PRU00267"/>
    </source>
</evidence>
<dbReference type="STRING" id="2018661.A0A2A2KAV4"/>
<dbReference type="GO" id="GO:0007420">
    <property type="term" value="P:brain development"/>
    <property type="evidence" value="ECO:0007669"/>
    <property type="project" value="TreeGrafter"/>
</dbReference>
<dbReference type="GO" id="GO:0000978">
    <property type="term" value="F:RNA polymerase II cis-regulatory region sequence-specific DNA binding"/>
    <property type="evidence" value="ECO:0007669"/>
    <property type="project" value="TreeGrafter"/>
</dbReference>
<comment type="subcellular location">
    <subcellularLocation>
        <location evidence="1">Nucleus</location>
    </subcellularLocation>
</comment>
<feature type="region of interest" description="Disordered" evidence="5">
    <location>
        <begin position="54"/>
        <end position="78"/>
    </location>
</feature>
<dbReference type="FunFam" id="1.10.30.10:FF:000007">
    <property type="entry name" value="Transcription factor SOX"/>
    <property type="match status" value="1"/>
</dbReference>
<reference evidence="7 8" key="1">
    <citation type="journal article" date="2017" name="Curr. Biol.">
        <title>Genome architecture and evolution of a unichromosomal asexual nematode.</title>
        <authorList>
            <person name="Fradin H."/>
            <person name="Zegar C."/>
            <person name="Gutwein M."/>
            <person name="Lucas J."/>
            <person name="Kovtun M."/>
            <person name="Corcoran D."/>
            <person name="Baugh L.R."/>
            <person name="Kiontke K."/>
            <person name="Gunsalus K."/>
            <person name="Fitch D.H."/>
            <person name="Piano F."/>
        </authorList>
    </citation>
    <scope>NUCLEOTIDE SEQUENCE [LARGE SCALE GENOMIC DNA]</scope>
    <source>
        <strain evidence="7">PF1309</strain>
    </source>
</reference>
<feature type="region of interest" description="Disordered" evidence="5">
    <location>
        <begin position="147"/>
        <end position="199"/>
    </location>
</feature>
<accession>A0A2A2KAV4</accession>
<keyword evidence="2 4" id="KW-0238">DNA-binding</keyword>
<dbReference type="GO" id="GO:0001228">
    <property type="term" value="F:DNA-binding transcription activator activity, RNA polymerase II-specific"/>
    <property type="evidence" value="ECO:0007669"/>
    <property type="project" value="TreeGrafter"/>
</dbReference>
<feature type="compositionally biased region" description="Polar residues" evidence="5">
    <location>
        <begin position="54"/>
        <end position="76"/>
    </location>
</feature>
<evidence type="ECO:0000256" key="1">
    <source>
        <dbReference type="ARBA" id="ARBA00004123"/>
    </source>
</evidence>
<feature type="compositionally biased region" description="Low complexity" evidence="5">
    <location>
        <begin position="360"/>
        <end position="385"/>
    </location>
</feature>
<name>A0A2A2KAV4_9BILA</name>
<proteinExistence type="predicted"/>
<dbReference type="InterPro" id="IPR009071">
    <property type="entry name" value="HMG_box_dom"/>
</dbReference>
<dbReference type="InterPro" id="IPR036910">
    <property type="entry name" value="HMG_box_dom_sf"/>
</dbReference>
<feature type="DNA-binding region" description="HMG box" evidence="4">
    <location>
        <begin position="81"/>
        <end position="149"/>
    </location>
</feature>
<evidence type="ECO:0000259" key="6">
    <source>
        <dbReference type="PROSITE" id="PS50118"/>
    </source>
</evidence>
<keyword evidence="3 4" id="KW-0539">Nucleus</keyword>
<dbReference type="InterPro" id="IPR050140">
    <property type="entry name" value="SRY-related_HMG-box_TF-like"/>
</dbReference>
<dbReference type="EMBL" id="LIAE01009134">
    <property type="protein sequence ID" value="PAV71104.1"/>
    <property type="molecule type" value="Genomic_DNA"/>
</dbReference>
<dbReference type="Proteomes" id="UP000218231">
    <property type="component" value="Unassembled WGS sequence"/>
</dbReference>
<feature type="domain" description="HMG box" evidence="6">
    <location>
        <begin position="81"/>
        <end position="149"/>
    </location>
</feature>
<evidence type="ECO:0000256" key="5">
    <source>
        <dbReference type="SAM" id="MobiDB-lite"/>
    </source>
</evidence>
<evidence type="ECO:0000313" key="7">
    <source>
        <dbReference type="EMBL" id="PAV71104.1"/>
    </source>
</evidence>
<dbReference type="PROSITE" id="PS50118">
    <property type="entry name" value="HMG_BOX_2"/>
    <property type="match status" value="1"/>
</dbReference>
<sequence>MDSTMEIKKESSEFGNGIKSEPHFSMADPYEMQAAHFMQHHIQWDTSFGAMKMQPTTKPANSTSTTPYSDATNCKKSSNHIKRPMNAFRVWSQMERRKICEHQPDMHNAEISKQLGTRWRQLTEEEKAPFIAEAERLRVMHMQEYPDYKYKPRKKPKKNPDGTLVNPCGQSQQSVNVAHGNPPQSPRGKAQKRNLNQMGGGAIGLSIGGQDQQYPLGKSMKIDHDGVRMNNGNILGPGYLGMHLIDHDLKSPLHTNKEARLFHPSFPSPSTEYCRAPLTPESGFYEDYYGSTVGAIGTAPSGTYTTLGATGSPPNLLITRMAPEIMPHFSGATQVTTTQPFFVHTSPPSNGTHETEDMRSLSSGSSGYGSLPSDSTDPATTTTAPSLPAGFLPAGNFIPCEKYAVTSVQPAHMTQGTTEELLPSIYDFNFATAVNASNGWGEVWQAQVATNGQQLFDQIHI</sequence>
<dbReference type="GO" id="GO:0005634">
    <property type="term" value="C:nucleus"/>
    <property type="evidence" value="ECO:0007669"/>
    <property type="project" value="UniProtKB-SubCell"/>
</dbReference>
<feature type="region of interest" description="Disordered" evidence="5">
    <location>
        <begin position="344"/>
        <end position="385"/>
    </location>
</feature>
<dbReference type="CDD" id="cd22029">
    <property type="entry name" value="HMG-box_SoxC"/>
    <property type="match status" value="1"/>
</dbReference>
<feature type="compositionally biased region" description="Basic and acidic residues" evidence="5">
    <location>
        <begin position="1"/>
        <end position="12"/>
    </location>
</feature>
<dbReference type="GO" id="GO:0030182">
    <property type="term" value="P:neuron differentiation"/>
    <property type="evidence" value="ECO:0007669"/>
    <property type="project" value="TreeGrafter"/>
</dbReference>
<gene>
    <name evidence="7" type="ORF">WR25_11293</name>
</gene>
<comment type="caution">
    <text evidence="7">The sequence shown here is derived from an EMBL/GenBank/DDBJ whole genome shotgun (WGS) entry which is preliminary data.</text>
</comment>
<protein>
    <recommendedName>
        <fullName evidence="6">HMG box domain-containing protein</fullName>
    </recommendedName>
</protein>
<dbReference type="SMART" id="SM00398">
    <property type="entry name" value="HMG"/>
    <property type="match status" value="1"/>
</dbReference>
<dbReference type="GO" id="GO:0000122">
    <property type="term" value="P:negative regulation of transcription by RNA polymerase II"/>
    <property type="evidence" value="ECO:0007669"/>
    <property type="project" value="TreeGrafter"/>
</dbReference>
<dbReference type="PANTHER" id="PTHR10270:SF323">
    <property type="entry name" value="TRANSCRIPTION FACTOR SOX-14-RELATED"/>
    <property type="match status" value="1"/>
</dbReference>
<evidence type="ECO:0000313" key="8">
    <source>
        <dbReference type="Proteomes" id="UP000218231"/>
    </source>
</evidence>
<dbReference type="PANTHER" id="PTHR10270">
    <property type="entry name" value="SOX TRANSCRIPTION FACTOR"/>
    <property type="match status" value="1"/>
</dbReference>
<dbReference type="Gene3D" id="1.10.30.10">
    <property type="entry name" value="High mobility group box domain"/>
    <property type="match status" value="1"/>
</dbReference>
<evidence type="ECO:0000256" key="2">
    <source>
        <dbReference type="ARBA" id="ARBA00023125"/>
    </source>
</evidence>
<dbReference type="AlphaFoldDB" id="A0A2A2KAV4"/>
<dbReference type="SUPFAM" id="SSF47095">
    <property type="entry name" value="HMG-box"/>
    <property type="match status" value="1"/>
</dbReference>
<dbReference type="Pfam" id="PF00505">
    <property type="entry name" value="HMG_box"/>
    <property type="match status" value="1"/>
</dbReference>
<dbReference type="OrthoDB" id="6247875at2759"/>